<dbReference type="AlphaFoldDB" id="A0A399T8C7"/>
<protein>
    <recommendedName>
        <fullName evidence="5 7">Uronate isomerase</fullName>
        <ecNumber evidence="4 7">5.3.1.12</ecNumber>
    </recommendedName>
    <alternativeName>
        <fullName evidence="7">Glucuronate isomerase</fullName>
    </alternativeName>
    <alternativeName>
        <fullName evidence="7">Uronic isomerase</fullName>
    </alternativeName>
</protein>
<dbReference type="Gene3D" id="1.10.2020.10">
    <property type="entry name" value="uronate isomerase, domain 2, chain A"/>
    <property type="match status" value="1"/>
</dbReference>
<dbReference type="GO" id="GO:0008880">
    <property type="term" value="F:glucuronate isomerase activity"/>
    <property type="evidence" value="ECO:0007669"/>
    <property type="project" value="UniProtKB-UniRule"/>
</dbReference>
<evidence type="ECO:0000256" key="7">
    <source>
        <dbReference type="HAMAP-Rule" id="MF_00675"/>
    </source>
</evidence>
<dbReference type="SUPFAM" id="SSF51556">
    <property type="entry name" value="Metallo-dependent hydrolases"/>
    <property type="match status" value="1"/>
</dbReference>
<dbReference type="InterPro" id="IPR003766">
    <property type="entry name" value="Uronate_isomerase"/>
</dbReference>
<evidence type="ECO:0000256" key="2">
    <source>
        <dbReference type="ARBA" id="ARBA00004892"/>
    </source>
</evidence>
<dbReference type="Gene3D" id="3.20.20.140">
    <property type="entry name" value="Metal-dependent hydrolases"/>
    <property type="match status" value="1"/>
</dbReference>
<comment type="similarity">
    <text evidence="3 7">Belongs to the metallo-dependent hydrolases superfamily. Uronate isomerase family.</text>
</comment>
<dbReference type="InterPro" id="IPR032466">
    <property type="entry name" value="Metal_Hydrolase"/>
</dbReference>
<dbReference type="RefSeq" id="WP_119435881.1">
    <property type="nucleotide sequence ID" value="NZ_QWGR01000001.1"/>
</dbReference>
<organism evidence="8 9">
    <name type="scientific">Maribellus luteus</name>
    <dbReference type="NCBI Taxonomy" id="2305463"/>
    <lineage>
        <taxon>Bacteria</taxon>
        <taxon>Pseudomonadati</taxon>
        <taxon>Bacteroidota</taxon>
        <taxon>Bacteroidia</taxon>
        <taxon>Marinilabiliales</taxon>
        <taxon>Prolixibacteraceae</taxon>
        <taxon>Maribellus</taxon>
    </lineage>
</organism>
<dbReference type="EMBL" id="QWGR01000001">
    <property type="protein sequence ID" value="RIJ50411.1"/>
    <property type="molecule type" value="Genomic_DNA"/>
</dbReference>
<comment type="catalytic activity">
    <reaction evidence="7">
        <text>aldehydo-D-galacturonate = keto-D-tagaturonate</text>
        <dbReference type="Rhea" id="RHEA:27702"/>
        <dbReference type="ChEBI" id="CHEBI:12952"/>
        <dbReference type="ChEBI" id="CHEBI:17886"/>
    </reaction>
</comment>
<comment type="catalytic activity">
    <reaction evidence="1 7">
        <text>D-glucuronate = D-fructuronate</text>
        <dbReference type="Rhea" id="RHEA:13049"/>
        <dbReference type="ChEBI" id="CHEBI:58720"/>
        <dbReference type="ChEBI" id="CHEBI:59863"/>
        <dbReference type="EC" id="5.3.1.12"/>
    </reaction>
</comment>
<dbReference type="GO" id="GO:0042840">
    <property type="term" value="P:D-glucuronate catabolic process"/>
    <property type="evidence" value="ECO:0007669"/>
    <property type="project" value="TreeGrafter"/>
</dbReference>
<evidence type="ECO:0000256" key="1">
    <source>
        <dbReference type="ARBA" id="ARBA00001165"/>
    </source>
</evidence>
<comment type="caution">
    <text evidence="8">The sequence shown here is derived from an EMBL/GenBank/DDBJ whole genome shotgun (WGS) entry which is preliminary data.</text>
</comment>
<evidence type="ECO:0000313" key="8">
    <source>
        <dbReference type="EMBL" id="RIJ50411.1"/>
    </source>
</evidence>
<keyword evidence="6 7" id="KW-0413">Isomerase</keyword>
<dbReference type="GO" id="GO:0019698">
    <property type="term" value="P:D-galacturonate catabolic process"/>
    <property type="evidence" value="ECO:0007669"/>
    <property type="project" value="TreeGrafter"/>
</dbReference>
<evidence type="ECO:0000256" key="4">
    <source>
        <dbReference type="ARBA" id="ARBA00012546"/>
    </source>
</evidence>
<dbReference type="NCBIfam" id="NF002794">
    <property type="entry name" value="PRK02925.1"/>
    <property type="match status" value="1"/>
</dbReference>
<keyword evidence="9" id="KW-1185">Reference proteome</keyword>
<accession>A0A399T8C7</accession>
<evidence type="ECO:0000256" key="6">
    <source>
        <dbReference type="ARBA" id="ARBA00023235"/>
    </source>
</evidence>
<gene>
    <name evidence="7" type="primary">uxaC</name>
    <name evidence="8" type="ORF">D1614_00265</name>
</gene>
<proteinExistence type="inferred from homology"/>
<dbReference type="EC" id="5.3.1.12" evidence="4 7"/>
<dbReference type="Pfam" id="PF02614">
    <property type="entry name" value="UxaC"/>
    <property type="match status" value="1"/>
</dbReference>
<evidence type="ECO:0000313" key="9">
    <source>
        <dbReference type="Proteomes" id="UP000265926"/>
    </source>
</evidence>
<comment type="pathway">
    <text evidence="2 7">Carbohydrate metabolism; pentose and glucuronate interconversion.</text>
</comment>
<dbReference type="Proteomes" id="UP000265926">
    <property type="component" value="Unassembled WGS sequence"/>
</dbReference>
<dbReference type="OrthoDB" id="9766564at2"/>
<dbReference type="HAMAP" id="MF_00675">
    <property type="entry name" value="UxaC"/>
    <property type="match status" value="1"/>
</dbReference>
<sequence length="468" mass="53671">MENPIIHPDFLMQSDVARELYHDYAAPMPIIDYHCHLPAQEIAQDRVYKNLTQAWLYGDHYKWRAMRTNGIGEKYITGAASDWEKFESWSKTVPYTVRNPLYHWTHLELVKPFGIKEILNPRSARRIYDNASEQLSSGELSVQAILQKFNVVKVCTTDDPVDSLAWHQAFTKSDCTIAVKPAWRPDKALDVRNAGGFNAYVDKLAEATAVDIIHFEDFINALKQRHEYFHRNGCRVSDHGLEFPFPVEEVGEKELEIIFNTIRGGKELNRKEQAKFMSAMLFELAVWNHEKGWVQQFHVGALRDVNTKGVQNVGQACGFDSIADFNYAHSMGLFLNRLEEQGKLTKTIIYNLNPRDNEMVASMIGNFQDGSVPGKMQFGSGWWFLDQKDGMEKQINALSNQGLLSRFVGMLTDSRSFLSFSRHEYFRRILCNLIGEDVKNGELPKDMELLGEIVQGICYNNAEAYFDL</sequence>
<name>A0A399T8C7_9BACT</name>
<dbReference type="PANTHER" id="PTHR30068:SF4">
    <property type="entry name" value="URONATE ISOMERASE"/>
    <property type="match status" value="1"/>
</dbReference>
<evidence type="ECO:0000256" key="3">
    <source>
        <dbReference type="ARBA" id="ARBA00008397"/>
    </source>
</evidence>
<reference evidence="8 9" key="1">
    <citation type="submission" date="2018-08" db="EMBL/GenBank/DDBJ databases">
        <title>Pallidiluteibacterium maritimus gen. nov., sp. nov., isolated from coastal sediment.</title>
        <authorList>
            <person name="Zhou L.Y."/>
        </authorList>
    </citation>
    <scope>NUCLEOTIDE SEQUENCE [LARGE SCALE GENOMIC DNA]</scope>
    <source>
        <strain evidence="8 9">XSD2</strain>
    </source>
</reference>
<dbReference type="UniPathway" id="UPA00246"/>
<dbReference type="PANTHER" id="PTHR30068">
    <property type="entry name" value="URONATE ISOMERASE"/>
    <property type="match status" value="1"/>
</dbReference>
<evidence type="ECO:0000256" key="5">
    <source>
        <dbReference type="ARBA" id="ARBA00020555"/>
    </source>
</evidence>